<dbReference type="RefSeq" id="WP_198686152.1">
    <property type="nucleotide sequence ID" value="NZ_JAEIJD010000006.1"/>
</dbReference>
<gene>
    <name evidence="2" type="ORF">JAO82_09600</name>
</gene>
<feature type="region of interest" description="Disordered" evidence="1">
    <location>
        <begin position="53"/>
        <end position="85"/>
    </location>
</feature>
<evidence type="ECO:0008006" key="4">
    <source>
        <dbReference type="Google" id="ProtNLM"/>
    </source>
</evidence>
<dbReference type="Proteomes" id="UP000613255">
    <property type="component" value="Unassembled WGS sequence"/>
</dbReference>
<protein>
    <recommendedName>
        <fullName evidence="4">D-galactarate dehydratase</fullName>
    </recommendedName>
</protein>
<name>A0A934M3R5_9RHOB</name>
<accession>A0A934M3R5</accession>
<evidence type="ECO:0000313" key="3">
    <source>
        <dbReference type="Proteomes" id="UP000613255"/>
    </source>
</evidence>
<dbReference type="AlphaFoldDB" id="A0A934M3R5"/>
<comment type="caution">
    <text evidence="2">The sequence shown here is derived from an EMBL/GenBank/DDBJ whole genome shotgun (WGS) entry which is preliminary data.</text>
</comment>
<keyword evidence="3" id="KW-1185">Reference proteome</keyword>
<organism evidence="2 3">
    <name type="scientific">Pontibaca salina</name>
    <dbReference type="NCBI Taxonomy" id="2795731"/>
    <lineage>
        <taxon>Bacteria</taxon>
        <taxon>Pseudomonadati</taxon>
        <taxon>Pseudomonadota</taxon>
        <taxon>Alphaproteobacteria</taxon>
        <taxon>Rhodobacterales</taxon>
        <taxon>Roseobacteraceae</taxon>
        <taxon>Pontibaca</taxon>
    </lineage>
</organism>
<evidence type="ECO:0000313" key="2">
    <source>
        <dbReference type="EMBL" id="MBI6630134.1"/>
    </source>
</evidence>
<dbReference type="EMBL" id="JAEIJD010000006">
    <property type="protein sequence ID" value="MBI6630134.1"/>
    <property type="molecule type" value="Genomic_DNA"/>
</dbReference>
<feature type="compositionally biased region" description="Basic and acidic residues" evidence="1">
    <location>
        <begin position="60"/>
        <end position="70"/>
    </location>
</feature>
<proteinExistence type="predicted"/>
<sequence length="162" mass="16675">MTEMVMFRPGGDKGDVTIETGQCNVFAMRLLLLLAPLLLFGCDTLNDTVASSAPAAEPKAAGKVEAESDRTLPLSGAESGTARRTVASLGDPGRAGMWLETPLVQKETPGRVRVVSSGVSASVTLIPIKGAATAGSRLSLAAMRGLDAPLGDLIQLEVTIGK</sequence>
<reference evidence="2" key="1">
    <citation type="submission" date="2020-12" db="EMBL/GenBank/DDBJ databases">
        <title>Pontibaca salina gen. nov., sp. nov., isolated from marine sediment.</title>
        <authorList>
            <person name="Bo J."/>
            <person name="Wang S."/>
            <person name="Song X."/>
            <person name="Du Z."/>
        </authorList>
    </citation>
    <scope>NUCLEOTIDE SEQUENCE</scope>
    <source>
        <strain evidence="2">S1109L</strain>
    </source>
</reference>
<evidence type="ECO:0000256" key="1">
    <source>
        <dbReference type="SAM" id="MobiDB-lite"/>
    </source>
</evidence>